<dbReference type="Gene3D" id="1.25.40.10">
    <property type="entry name" value="Tetratricopeptide repeat domain"/>
    <property type="match status" value="2"/>
</dbReference>
<evidence type="ECO:0000313" key="1">
    <source>
        <dbReference type="EMBL" id="KAJ7740299.1"/>
    </source>
</evidence>
<dbReference type="AlphaFoldDB" id="A0AAD7N0D3"/>
<proteinExistence type="predicted"/>
<accession>A0AAD7N0D3</accession>
<dbReference type="InterPro" id="IPR011990">
    <property type="entry name" value="TPR-like_helical_dom_sf"/>
</dbReference>
<reference evidence="1" key="1">
    <citation type="submission" date="2023-03" db="EMBL/GenBank/DDBJ databases">
        <title>Massive genome expansion in bonnet fungi (Mycena s.s.) driven by repeated elements and novel gene families across ecological guilds.</title>
        <authorList>
            <consortium name="Lawrence Berkeley National Laboratory"/>
            <person name="Harder C.B."/>
            <person name="Miyauchi S."/>
            <person name="Viragh M."/>
            <person name="Kuo A."/>
            <person name="Thoen E."/>
            <person name="Andreopoulos B."/>
            <person name="Lu D."/>
            <person name="Skrede I."/>
            <person name="Drula E."/>
            <person name="Henrissat B."/>
            <person name="Morin E."/>
            <person name="Kohler A."/>
            <person name="Barry K."/>
            <person name="LaButti K."/>
            <person name="Morin E."/>
            <person name="Salamov A."/>
            <person name="Lipzen A."/>
            <person name="Mereny Z."/>
            <person name="Hegedus B."/>
            <person name="Baldrian P."/>
            <person name="Stursova M."/>
            <person name="Weitz H."/>
            <person name="Taylor A."/>
            <person name="Grigoriev I.V."/>
            <person name="Nagy L.G."/>
            <person name="Martin F."/>
            <person name="Kauserud H."/>
        </authorList>
    </citation>
    <scope>NUCLEOTIDE SEQUENCE</scope>
    <source>
        <strain evidence="1">CBHHK182m</strain>
    </source>
</reference>
<comment type="caution">
    <text evidence="1">The sequence shown here is derived from an EMBL/GenBank/DDBJ whole genome shotgun (WGS) entry which is preliminary data.</text>
</comment>
<dbReference type="EMBL" id="JARKIB010000103">
    <property type="protein sequence ID" value="KAJ7740299.1"/>
    <property type="molecule type" value="Genomic_DNA"/>
</dbReference>
<evidence type="ECO:0000313" key="2">
    <source>
        <dbReference type="Proteomes" id="UP001215598"/>
    </source>
</evidence>
<gene>
    <name evidence="1" type="ORF">B0H16DRAFT_1464874</name>
</gene>
<sequence length="383" mass="43120">MTNAQKFGQQALKFSAGNIKCQSSTTRHLALIHHNLGDHIMAIVHARQSRKLAQLAGNPMLEARALHIEINCLQAIGNYALGISLCQTAHNLLELCMSDGLPSQAIMNSQAEILTSKSEYREARLIYTQLLAKSPLTLSPYHHILNLLNILFIDINTDVSGNTVLQEINILQGILNKLEQYKNWDKWFISMCAEFQLREGDFLPAETGFQRCLNLSWGSDGENVTFCLQALADGYRWGAKVRLTWATLLLVNSLKTKQKVSIHKGLQFMSHFFLCLGDQHTAHSLLTLALEGFTDMDIHQSKAECMLHLGEISEQRGDFSRALQLWEQAKPLFKRSSQTRQLALVDEKISQIQPHLQADQQKLVLLSELHPPSGLAQTQMIKM</sequence>
<name>A0AAD7N0D3_9AGAR</name>
<protein>
    <recommendedName>
        <fullName evidence="3">Tetratricopeptide repeat protein</fullName>
    </recommendedName>
</protein>
<dbReference type="SUPFAM" id="SSF48452">
    <property type="entry name" value="TPR-like"/>
    <property type="match status" value="2"/>
</dbReference>
<evidence type="ECO:0008006" key="3">
    <source>
        <dbReference type="Google" id="ProtNLM"/>
    </source>
</evidence>
<dbReference type="Proteomes" id="UP001215598">
    <property type="component" value="Unassembled WGS sequence"/>
</dbReference>
<organism evidence="1 2">
    <name type="scientific">Mycena metata</name>
    <dbReference type="NCBI Taxonomy" id="1033252"/>
    <lineage>
        <taxon>Eukaryota</taxon>
        <taxon>Fungi</taxon>
        <taxon>Dikarya</taxon>
        <taxon>Basidiomycota</taxon>
        <taxon>Agaricomycotina</taxon>
        <taxon>Agaricomycetes</taxon>
        <taxon>Agaricomycetidae</taxon>
        <taxon>Agaricales</taxon>
        <taxon>Marasmiineae</taxon>
        <taxon>Mycenaceae</taxon>
        <taxon>Mycena</taxon>
    </lineage>
</organism>
<keyword evidence="2" id="KW-1185">Reference proteome</keyword>